<dbReference type="EMBL" id="GBBK01002950">
    <property type="protein sequence ID" value="JAC21532.1"/>
    <property type="molecule type" value="mRNA"/>
</dbReference>
<comment type="caution">
    <text evidence="2">Lacks conserved residue(s) required for the propagation of feature annotation.</text>
</comment>
<feature type="region of interest" description="Disordered" evidence="3">
    <location>
        <begin position="284"/>
        <end position="327"/>
    </location>
</feature>
<evidence type="ECO:0000256" key="3">
    <source>
        <dbReference type="SAM" id="MobiDB-lite"/>
    </source>
</evidence>
<dbReference type="CDD" id="cd00055">
    <property type="entry name" value="EGF_Lam"/>
    <property type="match status" value="1"/>
</dbReference>
<keyword evidence="4" id="KW-0812">Transmembrane</keyword>
<dbReference type="GO" id="GO:0005044">
    <property type="term" value="F:scavenger receptor activity"/>
    <property type="evidence" value="ECO:0007669"/>
    <property type="project" value="InterPro"/>
</dbReference>
<keyword evidence="1 2" id="KW-0245">EGF-like domain</keyword>
<feature type="compositionally biased region" description="Basic and acidic residues" evidence="3">
    <location>
        <begin position="298"/>
        <end position="311"/>
    </location>
</feature>
<evidence type="ECO:0000259" key="5">
    <source>
        <dbReference type="PROSITE" id="PS50026"/>
    </source>
</evidence>
<evidence type="ECO:0000313" key="6">
    <source>
        <dbReference type="EMBL" id="JAC21532.1"/>
    </source>
</evidence>
<keyword evidence="4" id="KW-0472">Membrane</keyword>
<feature type="domain" description="EGF-like" evidence="5">
    <location>
        <begin position="18"/>
        <end position="53"/>
    </location>
</feature>
<evidence type="ECO:0000256" key="2">
    <source>
        <dbReference type="PROSITE-ProRule" id="PRU00076"/>
    </source>
</evidence>
<evidence type="ECO:0000256" key="4">
    <source>
        <dbReference type="SAM" id="Phobius"/>
    </source>
</evidence>
<dbReference type="CDD" id="cd12087">
    <property type="entry name" value="TM_EGFR-like"/>
    <property type="match status" value="1"/>
</dbReference>
<feature type="transmembrane region" description="Helical" evidence="4">
    <location>
        <begin position="117"/>
        <end position="139"/>
    </location>
</feature>
<reference evidence="6" key="1">
    <citation type="submission" date="2014-03" db="EMBL/GenBank/DDBJ databases">
        <title>The sialotranscriptome of Amblyomma triste, Amblyomma parvum and Amblyomma cajennense ticks, uncovered by 454-based RNA-seq.</title>
        <authorList>
            <person name="Garcia G.R."/>
            <person name="Gardinassi L.G."/>
            <person name="Ribeiro J.M."/>
            <person name="Anatriello E."/>
            <person name="Ferreira B.R."/>
            <person name="Moreira H.N."/>
            <person name="Mafra C."/>
            <person name="Olegario M.M."/>
            <person name="Szabo P.J."/>
            <person name="Miranda-Santos I.K."/>
            <person name="Maruyama S.R."/>
        </authorList>
    </citation>
    <scope>NUCLEOTIDE SEQUENCE</scope>
    <source>
        <strain evidence="6">Uberlandia</strain>
        <tissue evidence="6">Salivary glands</tissue>
    </source>
</reference>
<dbReference type="PROSITE" id="PS00022">
    <property type="entry name" value="EGF_1"/>
    <property type="match status" value="1"/>
</dbReference>
<dbReference type="InterPro" id="IPR042635">
    <property type="entry name" value="MEGF10/SREC1/2-like"/>
</dbReference>
<keyword evidence="2" id="KW-1015">Disulfide bond</keyword>
<sequence length="327" mass="36769">MPGWQGDNCTTPCTNGTYGFNCTQKCTCQNGGLCRASDGKCRCKPGWMGSRCTEICAEGFYGDHCMQSCDCKENFVCNPVSGCVCRYGFIGEHCNIRRRMDESVMYFEEEPKSNSGIVVGTCVAILLVAVIVICVVFYYRRRVNHLKNELAYVTYTADPRPPPDRRHFDNPVYAFQAVQLDGALNNASGASNIKHIHNDLNCTKNNIEKEKLGYCEDDDQDSHSVKGACGGNDYESNCKDFDFKPNIYQSIEDLKSYVDKKEPFYDEVKDKGDISNMTVPVCPDTRQLAGRSSSDADGYDHLEYNRPKTEAKPNYFRLDSTLPKKKT</sequence>
<feature type="disulfide bond" evidence="2">
    <location>
        <begin position="43"/>
        <end position="52"/>
    </location>
</feature>
<protein>
    <submittedName>
        <fullName evidence="6">Putative draper</fullName>
    </submittedName>
</protein>
<keyword evidence="4" id="KW-1133">Transmembrane helix</keyword>
<dbReference type="PROSITE" id="PS50026">
    <property type="entry name" value="EGF_3"/>
    <property type="match status" value="1"/>
</dbReference>
<dbReference type="PANTHER" id="PTHR24043">
    <property type="entry name" value="SCAVENGER RECEPTOR CLASS F"/>
    <property type="match status" value="1"/>
</dbReference>
<organism evidence="6">
    <name type="scientific">Amblyomma cajennense</name>
    <name type="common">Cayenne tick</name>
    <name type="synonym">Acarus cajennensis</name>
    <dbReference type="NCBI Taxonomy" id="34607"/>
    <lineage>
        <taxon>Eukaryota</taxon>
        <taxon>Metazoa</taxon>
        <taxon>Ecdysozoa</taxon>
        <taxon>Arthropoda</taxon>
        <taxon>Chelicerata</taxon>
        <taxon>Arachnida</taxon>
        <taxon>Acari</taxon>
        <taxon>Parasitiformes</taxon>
        <taxon>Ixodida</taxon>
        <taxon>Ixodoidea</taxon>
        <taxon>Ixodidae</taxon>
        <taxon>Amblyomminae</taxon>
        <taxon>Amblyomma</taxon>
    </lineage>
</organism>
<proteinExistence type="evidence at transcript level"/>
<name>A0A023FIV2_AMBCJ</name>
<dbReference type="InterPro" id="IPR000742">
    <property type="entry name" value="EGF"/>
</dbReference>
<accession>A0A023FIV2</accession>
<dbReference type="SMART" id="SM00181">
    <property type="entry name" value="EGF"/>
    <property type="match status" value="2"/>
</dbReference>
<dbReference type="Gene3D" id="2.170.300.10">
    <property type="entry name" value="Tie2 ligand-binding domain superfamily"/>
    <property type="match status" value="1"/>
</dbReference>
<dbReference type="AlphaFoldDB" id="A0A023FIV2"/>
<evidence type="ECO:0000256" key="1">
    <source>
        <dbReference type="ARBA" id="ARBA00022536"/>
    </source>
</evidence>
<dbReference type="InterPro" id="IPR002049">
    <property type="entry name" value="LE_dom"/>
</dbReference>